<sequence>MKVKVDKNKNIQLGTFLASFGFTEKHIRKLFGKNALLDETLKKDKILEKNHQDKDDLVNEAQEDIFRSIRKGDRDTVDAKKSLLPGMLFDRRRYNLSETGRYMLNNKLSLVDRITNTFLAQDIKNKSNEVIFEKGTFIDFELAKKIQESYNLGLVATEKLEDIDPEHVYYKLYRADLTQNNPQNLFNNPDLRKRIKVIRVKVYPNKKW</sequence>
<reference evidence="2" key="1">
    <citation type="submission" date="2018-06" db="EMBL/GenBank/DDBJ databases">
        <authorList>
            <consortium name="Pathogen Informatics"/>
        </authorList>
    </citation>
    <scope>NUCLEOTIDE SEQUENCE [LARGE SCALE GENOMIC DNA]</scope>
    <source>
        <strain evidence="2">NCTC10132</strain>
    </source>
</reference>
<keyword evidence="1" id="KW-0804">Transcription</keyword>
<feature type="non-terminal residue" evidence="1">
    <location>
        <position position="208"/>
    </location>
</feature>
<proteinExistence type="predicted"/>
<evidence type="ECO:0000313" key="1">
    <source>
        <dbReference type="EMBL" id="SYV97532.1"/>
    </source>
</evidence>
<dbReference type="EMBL" id="LS991951">
    <property type="protein sequence ID" value="SYV97532.1"/>
    <property type="molecule type" value="Genomic_DNA"/>
</dbReference>
<gene>
    <name evidence="1" type="primary">rpoB_3</name>
    <name evidence="1" type="ORF">NCTC10132_00898</name>
</gene>
<keyword evidence="1" id="KW-0548">Nucleotidyltransferase</keyword>
<dbReference type="Proteomes" id="UP000257559">
    <property type="component" value="Chromosome"/>
</dbReference>
<dbReference type="EC" id="2.7.7.6" evidence="1"/>
<dbReference type="AlphaFoldDB" id="A0A3B0PL69"/>
<dbReference type="SUPFAM" id="SSF64484">
    <property type="entry name" value="beta and beta-prime subunits of DNA dependent RNA-polymerase"/>
    <property type="match status" value="1"/>
</dbReference>
<dbReference type="InterPro" id="IPR037034">
    <property type="entry name" value="RNA_pol_Rpb2_2_sf"/>
</dbReference>
<dbReference type="GO" id="GO:0003677">
    <property type="term" value="F:DNA binding"/>
    <property type="evidence" value="ECO:0007669"/>
    <property type="project" value="InterPro"/>
</dbReference>
<dbReference type="GO" id="GO:0006351">
    <property type="term" value="P:DNA-templated transcription"/>
    <property type="evidence" value="ECO:0007669"/>
    <property type="project" value="InterPro"/>
</dbReference>
<dbReference type="GO" id="GO:0003899">
    <property type="term" value="F:DNA-directed RNA polymerase activity"/>
    <property type="evidence" value="ECO:0007669"/>
    <property type="project" value="UniProtKB-EC"/>
</dbReference>
<dbReference type="GO" id="GO:0000428">
    <property type="term" value="C:DNA-directed RNA polymerase complex"/>
    <property type="evidence" value="ECO:0007669"/>
    <property type="project" value="UniProtKB-KW"/>
</dbReference>
<keyword evidence="1" id="KW-0240">DNA-directed RNA polymerase</keyword>
<accession>A0A3B0PL69</accession>
<name>A0A3B0PL69_9BACT</name>
<keyword evidence="1" id="KW-0808">Transferase</keyword>
<protein>
    <submittedName>
        <fullName evidence="1">DNA-directed RNA polymerase subunit beta</fullName>
        <ecNumber evidence="1">2.7.7.6</ecNumber>
    </submittedName>
</protein>
<dbReference type="Gene3D" id="3.90.1110.10">
    <property type="entry name" value="RNA polymerase Rpb2, domain 2"/>
    <property type="match status" value="1"/>
</dbReference>
<keyword evidence="2" id="KW-1185">Reference proteome</keyword>
<evidence type="ECO:0000313" key="2">
    <source>
        <dbReference type="Proteomes" id="UP000257559"/>
    </source>
</evidence>
<dbReference type="KEGG" id="medw:NCTC10132_00898"/>
<organism evidence="1 2">
    <name type="scientific">Mycoplasmopsis edwardii</name>
    <dbReference type="NCBI Taxonomy" id="53558"/>
    <lineage>
        <taxon>Bacteria</taxon>
        <taxon>Bacillati</taxon>
        <taxon>Mycoplasmatota</taxon>
        <taxon>Mycoplasmoidales</taxon>
        <taxon>Metamycoplasmataceae</taxon>
        <taxon>Mycoplasmopsis</taxon>
    </lineage>
</organism>